<dbReference type="PANTHER" id="PTHR15020:SF11">
    <property type="entry name" value="OS06G0360300 PROTEIN"/>
    <property type="match status" value="1"/>
</dbReference>
<dbReference type="AlphaFoldDB" id="A0AAD3HDJ9"/>
<dbReference type="EMBL" id="BLLK01000062">
    <property type="protein sequence ID" value="GFH59296.1"/>
    <property type="molecule type" value="Genomic_DNA"/>
</dbReference>
<accession>A0AAD3HDJ9</accession>
<sequence>MKQQKTIAIFFSKGAFGDCARHAILQSLQNESVEKVKVFSTATETLEDQDWKCGCTVDHSEQLKSSPNLHKMKVFKINSFVCDYETFSKEVDLQGVDAVITGIGNRQIFLGDRVASKGISNILRSMKENGINRLVAMSSMGLDSILGNDKPCMEWRREGKFMEMLFKTICRREYNDLVGAENEIATSGIDYTVVRPVGLGEKVFPSEEYFIQKQKFEDVLCSNMAKSDVSRFLIDEVLHPSYIKKAVVIGGDPKDSEISF</sequence>
<evidence type="ECO:0000313" key="3">
    <source>
        <dbReference type="Proteomes" id="UP001054902"/>
    </source>
</evidence>
<proteinExistence type="predicted"/>
<organism evidence="2 3">
    <name type="scientific">Chaetoceros tenuissimus</name>
    <dbReference type="NCBI Taxonomy" id="426638"/>
    <lineage>
        <taxon>Eukaryota</taxon>
        <taxon>Sar</taxon>
        <taxon>Stramenopiles</taxon>
        <taxon>Ochrophyta</taxon>
        <taxon>Bacillariophyta</taxon>
        <taxon>Coscinodiscophyceae</taxon>
        <taxon>Chaetocerotophycidae</taxon>
        <taxon>Chaetocerotales</taxon>
        <taxon>Chaetocerotaceae</taxon>
        <taxon>Chaetoceros</taxon>
    </lineage>
</organism>
<reference evidence="2 3" key="1">
    <citation type="journal article" date="2021" name="Sci. Rep.">
        <title>The genome of the diatom Chaetoceros tenuissimus carries an ancient integrated fragment of an extant virus.</title>
        <authorList>
            <person name="Hongo Y."/>
            <person name="Kimura K."/>
            <person name="Takaki Y."/>
            <person name="Yoshida Y."/>
            <person name="Baba S."/>
            <person name="Kobayashi G."/>
            <person name="Nagasaki K."/>
            <person name="Hano T."/>
            <person name="Tomaru Y."/>
        </authorList>
    </citation>
    <scope>NUCLEOTIDE SEQUENCE [LARGE SCALE GENOMIC DNA]</scope>
    <source>
        <strain evidence="2 3">NIES-3715</strain>
    </source>
</reference>
<name>A0AAD3HDJ9_9STRA</name>
<dbReference type="PANTHER" id="PTHR15020">
    <property type="entry name" value="FLAVIN REDUCTASE-RELATED"/>
    <property type="match status" value="1"/>
</dbReference>
<dbReference type="Pfam" id="PF13460">
    <property type="entry name" value="NAD_binding_10"/>
    <property type="match status" value="1"/>
</dbReference>
<dbReference type="Gene3D" id="3.40.50.720">
    <property type="entry name" value="NAD(P)-binding Rossmann-like Domain"/>
    <property type="match status" value="1"/>
</dbReference>
<gene>
    <name evidence="2" type="ORF">CTEN210_15772</name>
</gene>
<evidence type="ECO:0000259" key="1">
    <source>
        <dbReference type="Pfam" id="PF13460"/>
    </source>
</evidence>
<dbReference type="Proteomes" id="UP001054902">
    <property type="component" value="Unassembled WGS sequence"/>
</dbReference>
<keyword evidence="3" id="KW-1185">Reference proteome</keyword>
<evidence type="ECO:0000313" key="2">
    <source>
        <dbReference type="EMBL" id="GFH59296.1"/>
    </source>
</evidence>
<feature type="domain" description="NAD(P)-binding" evidence="1">
    <location>
        <begin position="45"/>
        <end position="240"/>
    </location>
</feature>
<protein>
    <recommendedName>
        <fullName evidence="1">NAD(P)-binding domain-containing protein</fullName>
    </recommendedName>
</protein>
<dbReference type="InterPro" id="IPR016040">
    <property type="entry name" value="NAD(P)-bd_dom"/>
</dbReference>
<comment type="caution">
    <text evidence="2">The sequence shown here is derived from an EMBL/GenBank/DDBJ whole genome shotgun (WGS) entry which is preliminary data.</text>
</comment>
<dbReference type="InterPro" id="IPR036291">
    <property type="entry name" value="NAD(P)-bd_dom_sf"/>
</dbReference>
<dbReference type="SUPFAM" id="SSF51735">
    <property type="entry name" value="NAD(P)-binding Rossmann-fold domains"/>
    <property type="match status" value="1"/>
</dbReference>